<keyword evidence="5 9" id="KW-0784">Thiamine biosynthesis</keyword>
<dbReference type="InterPro" id="IPR022998">
    <property type="entry name" value="ThiamineP_synth_TenI"/>
</dbReference>
<dbReference type="GO" id="GO:0009228">
    <property type="term" value="P:thiamine biosynthetic process"/>
    <property type="evidence" value="ECO:0007669"/>
    <property type="project" value="UniProtKB-KW"/>
</dbReference>
<feature type="domain" description="Thiamine phosphate synthase/TenI" evidence="12">
    <location>
        <begin position="10"/>
        <end position="196"/>
    </location>
</feature>
<dbReference type="FunFam" id="3.20.20.70:FF:000096">
    <property type="entry name" value="Thiamine-phosphate synthase"/>
    <property type="match status" value="1"/>
</dbReference>
<comment type="cofactor">
    <cofactor evidence="9">
        <name>Mg(2+)</name>
        <dbReference type="ChEBI" id="CHEBI:18420"/>
    </cofactor>
    <text evidence="9">Binds 1 Mg(2+) ion per subunit.</text>
</comment>
<dbReference type="UniPathway" id="UPA00060">
    <property type="reaction ID" value="UER00141"/>
</dbReference>
<dbReference type="GO" id="GO:0009229">
    <property type="term" value="P:thiamine diphosphate biosynthetic process"/>
    <property type="evidence" value="ECO:0007669"/>
    <property type="project" value="UniProtKB-UniRule"/>
</dbReference>
<feature type="binding site" evidence="9">
    <location>
        <position position="116"/>
    </location>
    <ligand>
        <name>4-amino-2-methyl-5-(diphosphooxymethyl)pyrimidine</name>
        <dbReference type="ChEBI" id="CHEBI:57841"/>
    </ligand>
</feature>
<dbReference type="InterPro" id="IPR034291">
    <property type="entry name" value="TMP_synthase"/>
</dbReference>
<comment type="catalytic activity">
    <reaction evidence="7 9 10">
        <text>2-(2-carboxy-4-methylthiazol-5-yl)ethyl phosphate + 4-amino-2-methyl-5-(diphosphooxymethyl)pyrimidine + 2 H(+) = thiamine phosphate + CO2 + diphosphate</text>
        <dbReference type="Rhea" id="RHEA:47848"/>
        <dbReference type="ChEBI" id="CHEBI:15378"/>
        <dbReference type="ChEBI" id="CHEBI:16526"/>
        <dbReference type="ChEBI" id="CHEBI:33019"/>
        <dbReference type="ChEBI" id="CHEBI:37575"/>
        <dbReference type="ChEBI" id="CHEBI:57841"/>
        <dbReference type="ChEBI" id="CHEBI:62890"/>
        <dbReference type="EC" id="2.5.1.3"/>
    </reaction>
</comment>
<feature type="binding site" evidence="9">
    <location>
        <begin position="193"/>
        <end position="194"/>
    </location>
    <ligand>
        <name>2-[(2R,5Z)-2-carboxy-4-methylthiazol-5(2H)-ylidene]ethyl phosphate</name>
        <dbReference type="ChEBI" id="CHEBI:62899"/>
    </ligand>
</feature>
<comment type="caution">
    <text evidence="13">The sequence shown here is derived from an EMBL/GenBank/DDBJ whole genome shotgun (WGS) entry which is preliminary data.</text>
</comment>
<dbReference type="PANTHER" id="PTHR20857:SF15">
    <property type="entry name" value="THIAMINE-PHOSPHATE SYNTHASE"/>
    <property type="match status" value="1"/>
</dbReference>
<feature type="binding site" evidence="9">
    <location>
        <position position="97"/>
    </location>
    <ligand>
        <name>Mg(2+)</name>
        <dbReference type="ChEBI" id="CHEBI:18420"/>
    </ligand>
</feature>
<dbReference type="PANTHER" id="PTHR20857">
    <property type="entry name" value="THIAMINE-PHOSPHATE PYROPHOSPHORYLASE"/>
    <property type="match status" value="1"/>
</dbReference>
<evidence type="ECO:0000313" key="13">
    <source>
        <dbReference type="EMBL" id="KRM60352.1"/>
    </source>
</evidence>
<dbReference type="STRING" id="1423813.FC26_GL000782"/>
<evidence type="ECO:0000256" key="7">
    <source>
        <dbReference type="ARBA" id="ARBA00047851"/>
    </source>
</evidence>
<name>A0A0R1ZZX5_9LACO</name>
<dbReference type="GO" id="GO:0004789">
    <property type="term" value="F:thiamine-phosphate diphosphorylase activity"/>
    <property type="evidence" value="ECO:0007669"/>
    <property type="project" value="UniProtKB-UniRule"/>
</dbReference>
<comment type="function">
    <text evidence="9">Condenses 4-methyl-5-(beta-hydroxyethyl)thiazole monophosphate (THZ-P) and 2-methyl-4-amino-5-hydroxymethyl pyrimidine pyrophosphate (HMP-PP) to form thiamine monophosphate (TMP).</text>
</comment>
<evidence type="ECO:0000256" key="10">
    <source>
        <dbReference type="RuleBase" id="RU003826"/>
    </source>
</evidence>
<keyword evidence="14" id="KW-1185">Reference proteome</keyword>
<keyword evidence="4 9" id="KW-0460">Magnesium</keyword>
<dbReference type="EC" id="2.5.1.3" evidence="9"/>
<comment type="similarity">
    <text evidence="9 10">Belongs to the thiamine-phosphate synthase family.</text>
</comment>
<dbReference type="SUPFAM" id="SSF51391">
    <property type="entry name" value="Thiamin phosphate synthase"/>
    <property type="match status" value="1"/>
</dbReference>
<comment type="pathway">
    <text evidence="1 9 11">Cofactor biosynthesis; thiamine diphosphate biosynthesis; thiamine phosphate from 4-amino-2-methyl-5-diphosphomethylpyrimidine and 4-methyl-5-(2-phosphoethyl)-thiazole: step 1/1.</text>
</comment>
<comment type="catalytic activity">
    <reaction evidence="8 9 10">
        <text>2-[(2R,5Z)-2-carboxy-4-methylthiazol-5(2H)-ylidene]ethyl phosphate + 4-amino-2-methyl-5-(diphosphooxymethyl)pyrimidine + 2 H(+) = thiamine phosphate + CO2 + diphosphate</text>
        <dbReference type="Rhea" id="RHEA:47844"/>
        <dbReference type="ChEBI" id="CHEBI:15378"/>
        <dbReference type="ChEBI" id="CHEBI:16526"/>
        <dbReference type="ChEBI" id="CHEBI:33019"/>
        <dbReference type="ChEBI" id="CHEBI:37575"/>
        <dbReference type="ChEBI" id="CHEBI:57841"/>
        <dbReference type="ChEBI" id="CHEBI:62899"/>
        <dbReference type="EC" id="2.5.1.3"/>
    </reaction>
</comment>
<evidence type="ECO:0000256" key="3">
    <source>
        <dbReference type="ARBA" id="ARBA00022723"/>
    </source>
</evidence>
<feature type="binding site" evidence="9">
    <location>
        <begin position="142"/>
        <end position="144"/>
    </location>
    <ligand>
        <name>2-[(2R,5Z)-2-carboxy-4-methylthiazol-5(2H)-ylidene]ethyl phosphate</name>
        <dbReference type="ChEBI" id="CHEBI:62899"/>
    </ligand>
</feature>
<dbReference type="OrthoDB" id="9812206at2"/>
<dbReference type="GO" id="GO:0005737">
    <property type="term" value="C:cytoplasm"/>
    <property type="evidence" value="ECO:0007669"/>
    <property type="project" value="TreeGrafter"/>
</dbReference>
<evidence type="ECO:0000256" key="4">
    <source>
        <dbReference type="ARBA" id="ARBA00022842"/>
    </source>
</evidence>
<evidence type="ECO:0000256" key="9">
    <source>
        <dbReference type="HAMAP-Rule" id="MF_00097"/>
    </source>
</evidence>
<keyword evidence="2 9" id="KW-0808">Transferase</keyword>
<dbReference type="EMBL" id="AYYY01000066">
    <property type="protein sequence ID" value="KRM60352.1"/>
    <property type="molecule type" value="Genomic_DNA"/>
</dbReference>
<dbReference type="NCBIfam" id="TIGR00693">
    <property type="entry name" value="thiE"/>
    <property type="match status" value="1"/>
</dbReference>
<organism evidence="13 14">
    <name type="scientific">Paucilactobacillus vaccinostercus DSM 20634</name>
    <dbReference type="NCBI Taxonomy" id="1423813"/>
    <lineage>
        <taxon>Bacteria</taxon>
        <taxon>Bacillati</taxon>
        <taxon>Bacillota</taxon>
        <taxon>Bacilli</taxon>
        <taxon>Lactobacillales</taxon>
        <taxon>Lactobacillaceae</taxon>
        <taxon>Paucilactobacillus</taxon>
    </lineage>
</organism>
<sequence length="213" mass="22898">MKFKPEMLQVYLIAGTQDVHGDVTDYLARVTASLQAGVTAFQFRDKAGSTLTAAERLALAQQCRDLATQYQVPFIIDDDYDMALRVHADGVHVGQKDRRVDEVLAAVGNDMFVGYSCNTLAEVAHANQLPVAYVGSGPVFPTNSKDDADPVMGFDYLHELVTACHHPIVAVGGITPTNAGNVIKTGVAGISGISMIMQSPDVTRTVQELKALY</sequence>
<evidence type="ECO:0000256" key="8">
    <source>
        <dbReference type="ARBA" id="ARBA00047883"/>
    </source>
</evidence>
<reference evidence="13 14" key="1">
    <citation type="journal article" date="2015" name="Genome Announc.">
        <title>Expanding the biotechnology potential of lactobacilli through comparative genomics of 213 strains and associated genera.</title>
        <authorList>
            <person name="Sun Z."/>
            <person name="Harris H.M."/>
            <person name="McCann A."/>
            <person name="Guo C."/>
            <person name="Argimon S."/>
            <person name="Zhang W."/>
            <person name="Yang X."/>
            <person name="Jeffery I.B."/>
            <person name="Cooney J.C."/>
            <person name="Kagawa T.F."/>
            <person name="Liu W."/>
            <person name="Song Y."/>
            <person name="Salvetti E."/>
            <person name="Wrobel A."/>
            <person name="Rasinkangas P."/>
            <person name="Parkhill J."/>
            <person name="Rea M.C."/>
            <person name="O'Sullivan O."/>
            <person name="Ritari J."/>
            <person name="Douillard F.P."/>
            <person name="Paul Ross R."/>
            <person name="Yang R."/>
            <person name="Briner A.E."/>
            <person name="Felis G.E."/>
            <person name="de Vos W.M."/>
            <person name="Barrangou R."/>
            <person name="Klaenhammer T.R."/>
            <person name="Caufield P.W."/>
            <person name="Cui Y."/>
            <person name="Zhang H."/>
            <person name="O'Toole P.W."/>
        </authorList>
    </citation>
    <scope>NUCLEOTIDE SEQUENCE [LARGE SCALE GENOMIC DNA]</scope>
    <source>
        <strain evidence="13 14">DSM 20634</strain>
    </source>
</reference>
<dbReference type="PATRIC" id="fig|1423813.3.peg.792"/>
<dbReference type="AlphaFoldDB" id="A0A0R1ZZX5"/>
<evidence type="ECO:0000256" key="2">
    <source>
        <dbReference type="ARBA" id="ARBA00022679"/>
    </source>
</evidence>
<dbReference type="RefSeq" id="WP_057781124.1">
    <property type="nucleotide sequence ID" value="NZ_AYYY01000066.1"/>
</dbReference>
<keyword evidence="3 9" id="KW-0479">Metal-binding</keyword>
<feature type="binding site" evidence="9">
    <location>
        <begin position="42"/>
        <end position="46"/>
    </location>
    <ligand>
        <name>4-amino-2-methyl-5-(diphosphooxymethyl)pyrimidine</name>
        <dbReference type="ChEBI" id="CHEBI:57841"/>
    </ligand>
</feature>
<dbReference type="Pfam" id="PF02581">
    <property type="entry name" value="TMP-TENI"/>
    <property type="match status" value="1"/>
</dbReference>
<dbReference type="HAMAP" id="MF_00097">
    <property type="entry name" value="TMP_synthase"/>
    <property type="match status" value="1"/>
</dbReference>
<feature type="binding site" evidence="9">
    <location>
        <position position="77"/>
    </location>
    <ligand>
        <name>4-amino-2-methyl-5-(diphosphooxymethyl)pyrimidine</name>
        <dbReference type="ChEBI" id="CHEBI:57841"/>
    </ligand>
</feature>
<feature type="binding site" evidence="9">
    <location>
        <position position="78"/>
    </location>
    <ligand>
        <name>Mg(2+)</name>
        <dbReference type="ChEBI" id="CHEBI:18420"/>
    </ligand>
</feature>
<feature type="binding site" evidence="9">
    <location>
        <position position="145"/>
    </location>
    <ligand>
        <name>4-amino-2-methyl-5-(diphosphooxymethyl)pyrimidine</name>
        <dbReference type="ChEBI" id="CHEBI:57841"/>
    </ligand>
</feature>
<dbReference type="InterPro" id="IPR036206">
    <property type="entry name" value="ThiamineP_synth_sf"/>
</dbReference>
<evidence type="ECO:0000256" key="5">
    <source>
        <dbReference type="ARBA" id="ARBA00022977"/>
    </source>
</evidence>
<evidence type="ECO:0000313" key="14">
    <source>
        <dbReference type="Proteomes" id="UP000051733"/>
    </source>
</evidence>
<evidence type="ECO:0000256" key="6">
    <source>
        <dbReference type="ARBA" id="ARBA00047334"/>
    </source>
</evidence>
<evidence type="ECO:0000256" key="1">
    <source>
        <dbReference type="ARBA" id="ARBA00005165"/>
    </source>
</evidence>
<dbReference type="Proteomes" id="UP000051733">
    <property type="component" value="Unassembled WGS sequence"/>
</dbReference>
<accession>A0A0R1ZZX5</accession>
<dbReference type="GO" id="GO:0000287">
    <property type="term" value="F:magnesium ion binding"/>
    <property type="evidence" value="ECO:0007669"/>
    <property type="project" value="UniProtKB-UniRule"/>
</dbReference>
<comment type="catalytic activity">
    <reaction evidence="6 9 10">
        <text>4-methyl-5-(2-phosphooxyethyl)-thiazole + 4-amino-2-methyl-5-(diphosphooxymethyl)pyrimidine + H(+) = thiamine phosphate + diphosphate</text>
        <dbReference type="Rhea" id="RHEA:22328"/>
        <dbReference type="ChEBI" id="CHEBI:15378"/>
        <dbReference type="ChEBI" id="CHEBI:33019"/>
        <dbReference type="ChEBI" id="CHEBI:37575"/>
        <dbReference type="ChEBI" id="CHEBI:57841"/>
        <dbReference type="ChEBI" id="CHEBI:58296"/>
        <dbReference type="EC" id="2.5.1.3"/>
    </reaction>
</comment>
<feature type="binding site" evidence="9">
    <location>
        <position position="173"/>
    </location>
    <ligand>
        <name>2-[(2R,5Z)-2-carboxy-4-methylthiazol-5(2H)-ylidene]ethyl phosphate</name>
        <dbReference type="ChEBI" id="CHEBI:62899"/>
    </ligand>
</feature>
<dbReference type="Gene3D" id="3.20.20.70">
    <property type="entry name" value="Aldolase class I"/>
    <property type="match status" value="1"/>
</dbReference>
<dbReference type="InterPro" id="IPR013785">
    <property type="entry name" value="Aldolase_TIM"/>
</dbReference>
<dbReference type="CDD" id="cd00564">
    <property type="entry name" value="TMP_TenI"/>
    <property type="match status" value="1"/>
</dbReference>
<gene>
    <name evidence="9" type="primary">thiE</name>
    <name evidence="13" type="ORF">FC26_GL000782</name>
</gene>
<evidence type="ECO:0000256" key="11">
    <source>
        <dbReference type="RuleBase" id="RU004253"/>
    </source>
</evidence>
<protein>
    <recommendedName>
        <fullName evidence="9">Thiamine-phosphate synthase</fullName>
        <shortName evidence="9">TP synthase</shortName>
        <shortName evidence="9">TPS</shortName>
        <ecNumber evidence="9">2.5.1.3</ecNumber>
    </recommendedName>
    <alternativeName>
        <fullName evidence="9">Thiamine-phosphate pyrophosphorylase</fullName>
        <shortName evidence="9">TMP pyrophosphorylase</shortName>
        <shortName evidence="9">TMP-PPase</shortName>
    </alternativeName>
</protein>
<proteinExistence type="inferred from homology"/>
<evidence type="ECO:0000259" key="12">
    <source>
        <dbReference type="Pfam" id="PF02581"/>
    </source>
</evidence>